<feature type="region of interest" description="Disordered" evidence="1">
    <location>
        <begin position="1"/>
        <end position="30"/>
    </location>
</feature>
<accession>A0A8J4VPP7</accession>
<name>A0A8J4VPP7_9ROSI</name>
<keyword evidence="3" id="KW-1185">Reference proteome</keyword>
<evidence type="ECO:0000313" key="3">
    <source>
        <dbReference type="Proteomes" id="UP000737018"/>
    </source>
</evidence>
<reference evidence="2" key="1">
    <citation type="submission" date="2020-03" db="EMBL/GenBank/DDBJ databases">
        <title>Castanea mollissima Vanexum genome sequencing.</title>
        <authorList>
            <person name="Staton M."/>
        </authorList>
    </citation>
    <scope>NUCLEOTIDE SEQUENCE</scope>
    <source>
        <tissue evidence="2">Leaf</tissue>
    </source>
</reference>
<proteinExistence type="predicted"/>
<evidence type="ECO:0000313" key="2">
    <source>
        <dbReference type="EMBL" id="KAF3964932.1"/>
    </source>
</evidence>
<dbReference type="Proteomes" id="UP000737018">
    <property type="component" value="Unassembled WGS sequence"/>
</dbReference>
<protein>
    <submittedName>
        <fullName evidence="2">Uncharacterized protein</fullName>
    </submittedName>
</protein>
<gene>
    <name evidence="2" type="ORF">CMV_010830</name>
</gene>
<feature type="non-terminal residue" evidence="2">
    <location>
        <position position="1"/>
    </location>
</feature>
<evidence type="ECO:0000256" key="1">
    <source>
        <dbReference type="SAM" id="MobiDB-lite"/>
    </source>
</evidence>
<comment type="caution">
    <text evidence="2">The sequence shown here is derived from an EMBL/GenBank/DDBJ whole genome shotgun (WGS) entry which is preliminary data.</text>
</comment>
<dbReference type="AlphaFoldDB" id="A0A8J4VPP7"/>
<feature type="compositionally biased region" description="Pro residues" evidence="1">
    <location>
        <begin position="1"/>
        <end position="10"/>
    </location>
</feature>
<dbReference type="EMBL" id="JRKL02001288">
    <property type="protein sequence ID" value="KAF3964932.1"/>
    <property type="molecule type" value="Genomic_DNA"/>
</dbReference>
<sequence>QSPPPAPSLPFPSGTVSCSAENPPAKSLAN</sequence>
<organism evidence="2 3">
    <name type="scientific">Castanea mollissima</name>
    <name type="common">Chinese chestnut</name>
    <dbReference type="NCBI Taxonomy" id="60419"/>
    <lineage>
        <taxon>Eukaryota</taxon>
        <taxon>Viridiplantae</taxon>
        <taxon>Streptophyta</taxon>
        <taxon>Embryophyta</taxon>
        <taxon>Tracheophyta</taxon>
        <taxon>Spermatophyta</taxon>
        <taxon>Magnoliopsida</taxon>
        <taxon>eudicotyledons</taxon>
        <taxon>Gunneridae</taxon>
        <taxon>Pentapetalae</taxon>
        <taxon>rosids</taxon>
        <taxon>fabids</taxon>
        <taxon>Fagales</taxon>
        <taxon>Fagaceae</taxon>
        <taxon>Castanea</taxon>
    </lineage>
</organism>